<evidence type="ECO:0000256" key="1">
    <source>
        <dbReference type="ARBA" id="ARBA00023015"/>
    </source>
</evidence>
<keyword evidence="3" id="KW-0804">Transcription</keyword>
<evidence type="ECO:0000256" key="3">
    <source>
        <dbReference type="ARBA" id="ARBA00023163"/>
    </source>
</evidence>
<keyword evidence="7" id="KW-1185">Reference proteome</keyword>
<reference evidence="6 7" key="1">
    <citation type="submission" date="2024-06" db="EMBL/GenBank/DDBJ databases">
        <title>The Natural Products Discovery Center: Release of the First 8490 Sequenced Strains for Exploring Actinobacteria Biosynthetic Diversity.</title>
        <authorList>
            <person name="Kalkreuter E."/>
            <person name="Kautsar S.A."/>
            <person name="Yang D."/>
            <person name="Bader C.D."/>
            <person name="Teijaro C.N."/>
            <person name="Fluegel L."/>
            <person name="Davis C.M."/>
            <person name="Simpson J.R."/>
            <person name="Lauterbach L."/>
            <person name="Steele A.D."/>
            <person name="Gui C."/>
            <person name="Meng S."/>
            <person name="Li G."/>
            <person name="Viehrig K."/>
            <person name="Ye F."/>
            <person name="Su P."/>
            <person name="Kiefer A.F."/>
            <person name="Nichols A."/>
            <person name="Cepeda A.J."/>
            <person name="Yan W."/>
            <person name="Fan B."/>
            <person name="Jiang Y."/>
            <person name="Adhikari A."/>
            <person name="Zheng C.-J."/>
            <person name="Schuster L."/>
            <person name="Cowan T.M."/>
            <person name="Smanski M.J."/>
            <person name="Chevrette M.G."/>
            <person name="De Carvalho L.P.S."/>
            <person name="Shen B."/>
        </authorList>
    </citation>
    <scope>NUCLEOTIDE SEQUENCE [LARGE SCALE GENOMIC DNA]</scope>
    <source>
        <strain evidence="6 7">NPDC020594</strain>
    </source>
</reference>
<accession>A0ABV3AKJ7</accession>
<evidence type="ECO:0000313" key="7">
    <source>
        <dbReference type="Proteomes" id="UP001551011"/>
    </source>
</evidence>
<dbReference type="PANTHER" id="PTHR43130">
    <property type="entry name" value="ARAC-FAMILY TRANSCRIPTIONAL REGULATOR"/>
    <property type="match status" value="1"/>
</dbReference>
<dbReference type="Gene3D" id="1.10.10.60">
    <property type="entry name" value="Homeodomain-like"/>
    <property type="match status" value="1"/>
</dbReference>
<dbReference type="SUPFAM" id="SSF46689">
    <property type="entry name" value="Homeodomain-like"/>
    <property type="match status" value="2"/>
</dbReference>
<dbReference type="SMART" id="SM00342">
    <property type="entry name" value="HTH_ARAC"/>
    <property type="match status" value="1"/>
</dbReference>
<dbReference type="Proteomes" id="UP001551011">
    <property type="component" value="Unassembled WGS sequence"/>
</dbReference>
<feature type="region of interest" description="Disordered" evidence="4">
    <location>
        <begin position="338"/>
        <end position="385"/>
    </location>
</feature>
<dbReference type="Gene3D" id="3.40.50.880">
    <property type="match status" value="1"/>
</dbReference>
<comment type="caution">
    <text evidence="6">The sequence shown here is derived from an EMBL/GenBank/DDBJ whole genome shotgun (WGS) entry which is preliminary data.</text>
</comment>
<keyword evidence="1" id="KW-0805">Transcription regulation</keyword>
<dbReference type="PROSITE" id="PS00041">
    <property type="entry name" value="HTH_ARAC_FAMILY_1"/>
    <property type="match status" value="1"/>
</dbReference>
<dbReference type="InterPro" id="IPR009057">
    <property type="entry name" value="Homeodomain-like_sf"/>
</dbReference>
<dbReference type="InterPro" id="IPR029062">
    <property type="entry name" value="Class_I_gatase-like"/>
</dbReference>
<gene>
    <name evidence="6" type="ORF">AB0H04_37460</name>
</gene>
<proteinExistence type="predicted"/>
<evidence type="ECO:0000256" key="4">
    <source>
        <dbReference type="SAM" id="MobiDB-lite"/>
    </source>
</evidence>
<evidence type="ECO:0000313" key="6">
    <source>
        <dbReference type="EMBL" id="MEU5712460.1"/>
    </source>
</evidence>
<feature type="domain" description="HTH araC/xylS-type" evidence="5">
    <location>
        <begin position="235"/>
        <end position="336"/>
    </location>
</feature>
<dbReference type="PROSITE" id="PS01124">
    <property type="entry name" value="HTH_ARAC_FAMILY_2"/>
    <property type="match status" value="1"/>
</dbReference>
<dbReference type="InterPro" id="IPR002818">
    <property type="entry name" value="DJ-1/PfpI"/>
</dbReference>
<dbReference type="InterPro" id="IPR018060">
    <property type="entry name" value="HTH_AraC"/>
</dbReference>
<name>A0ABV3AKJ7_9ACTN</name>
<dbReference type="Pfam" id="PF01965">
    <property type="entry name" value="DJ-1_PfpI"/>
    <property type="match status" value="1"/>
</dbReference>
<dbReference type="InterPro" id="IPR018062">
    <property type="entry name" value="HTH_AraC-typ_CS"/>
</dbReference>
<evidence type="ECO:0000256" key="2">
    <source>
        <dbReference type="ARBA" id="ARBA00023125"/>
    </source>
</evidence>
<dbReference type="Pfam" id="PF12833">
    <property type="entry name" value="HTH_18"/>
    <property type="match status" value="1"/>
</dbReference>
<sequence length="385" mass="41033">MTAGIGTSVSATRRRIVFLVYDKVTLQDVATSLEVLARANDFGAGYDVLLASPTGRSVDTTSFLRLGVDVEAGALVGDLDTVIIPGGVPPDSDPQTYAKPEEPTPDTIPALVDAAGHLVQRSKRIASMCTGAFVLARLGMLDRRRATTHWAHCEQLAERYPRVQVDPDALFVRDGPVVTGAGVCASIDLTLALVEDDYGADLARRVARWLVIFLRRPGGQNQFSVWSPAYSGDSDQVRVAMDEVMHDPAGDHSTAALARRAAVSEDHLTESFTQAVGMSPARYVERVRIEAAKLMLSSSDASLDAVAASCGFDTAALLSDSFLKSLGISPRDYRQRFRSTGARPARPGIVGTVPACPMTRPDVQRAADAPGLSGTRSAEVPPTVE</sequence>
<dbReference type="EMBL" id="JBFAEG010000036">
    <property type="protein sequence ID" value="MEU5712460.1"/>
    <property type="molecule type" value="Genomic_DNA"/>
</dbReference>
<dbReference type="SUPFAM" id="SSF52317">
    <property type="entry name" value="Class I glutamine amidotransferase-like"/>
    <property type="match status" value="1"/>
</dbReference>
<evidence type="ECO:0000259" key="5">
    <source>
        <dbReference type="PROSITE" id="PS01124"/>
    </source>
</evidence>
<protein>
    <submittedName>
        <fullName evidence="6">Helix-turn-helix domain-containing protein</fullName>
    </submittedName>
</protein>
<organism evidence="6 7">
    <name type="scientific">Streptomyces flaveolus</name>
    <dbReference type="NCBI Taxonomy" id="67297"/>
    <lineage>
        <taxon>Bacteria</taxon>
        <taxon>Bacillati</taxon>
        <taxon>Actinomycetota</taxon>
        <taxon>Actinomycetes</taxon>
        <taxon>Kitasatosporales</taxon>
        <taxon>Streptomycetaceae</taxon>
        <taxon>Streptomyces</taxon>
    </lineage>
</organism>
<keyword evidence="2" id="KW-0238">DNA-binding</keyword>
<dbReference type="CDD" id="cd03137">
    <property type="entry name" value="GATase1_AraC_1"/>
    <property type="match status" value="1"/>
</dbReference>
<dbReference type="PANTHER" id="PTHR43130:SF3">
    <property type="entry name" value="HTH-TYPE TRANSCRIPTIONAL REGULATOR RV1931C"/>
    <property type="match status" value="1"/>
</dbReference>
<dbReference type="RefSeq" id="WP_063738824.1">
    <property type="nucleotide sequence ID" value="NZ_JBEXDP010000104.1"/>
</dbReference>
<dbReference type="InterPro" id="IPR052158">
    <property type="entry name" value="INH-QAR"/>
</dbReference>